<dbReference type="EMBL" id="JAAONZ010000010">
    <property type="protein sequence ID" value="NHO66602.1"/>
    <property type="molecule type" value="Genomic_DNA"/>
</dbReference>
<evidence type="ECO:0000256" key="3">
    <source>
        <dbReference type="SAM" id="MobiDB-lite"/>
    </source>
</evidence>
<dbReference type="Proteomes" id="UP000787472">
    <property type="component" value="Unassembled WGS sequence"/>
</dbReference>
<comment type="subcellular location">
    <subcellularLocation>
        <location evidence="1">Cell envelope</location>
    </subcellularLocation>
</comment>
<dbReference type="AlphaFoldDB" id="A0A9E5K0U1"/>
<evidence type="ECO:0000313" key="5">
    <source>
        <dbReference type="EMBL" id="NHO66602.1"/>
    </source>
</evidence>
<keyword evidence="6" id="KW-1185">Reference proteome</keyword>
<evidence type="ECO:0000313" key="6">
    <source>
        <dbReference type="Proteomes" id="UP000787472"/>
    </source>
</evidence>
<reference evidence="5" key="1">
    <citation type="submission" date="2020-03" db="EMBL/GenBank/DDBJ databases">
        <authorList>
            <person name="Guo F."/>
        </authorList>
    </citation>
    <scope>NUCLEOTIDE SEQUENCE</scope>
    <source>
        <strain evidence="5">JCM 30134</strain>
    </source>
</reference>
<feature type="region of interest" description="Disordered" evidence="3">
    <location>
        <begin position="32"/>
        <end position="53"/>
    </location>
</feature>
<accession>A0A9E5K0U1</accession>
<dbReference type="InterPro" id="IPR038352">
    <property type="entry name" value="Imelysin_sf"/>
</dbReference>
<organism evidence="5 6">
    <name type="scientific">Pseudomaricurvus hydrocarbonicus</name>
    <dbReference type="NCBI Taxonomy" id="1470433"/>
    <lineage>
        <taxon>Bacteria</taxon>
        <taxon>Pseudomonadati</taxon>
        <taxon>Pseudomonadota</taxon>
        <taxon>Gammaproteobacteria</taxon>
        <taxon>Cellvibrionales</taxon>
        <taxon>Cellvibrionaceae</taxon>
        <taxon>Pseudomaricurvus</taxon>
    </lineage>
</organism>
<evidence type="ECO:0000256" key="1">
    <source>
        <dbReference type="ARBA" id="ARBA00004196"/>
    </source>
</evidence>
<name>A0A9E5K0U1_9GAMM</name>
<feature type="region of interest" description="Disordered" evidence="3">
    <location>
        <begin position="311"/>
        <end position="337"/>
    </location>
</feature>
<evidence type="ECO:0000259" key="4">
    <source>
        <dbReference type="Pfam" id="PF09375"/>
    </source>
</evidence>
<dbReference type="Gene3D" id="1.20.1420.20">
    <property type="entry name" value="M75 peptidase, HXXE motif"/>
    <property type="match status" value="1"/>
</dbReference>
<dbReference type="InterPro" id="IPR018976">
    <property type="entry name" value="Imelysin-like"/>
</dbReference>
<gene>
    <name evidence="5" type="ORF">G8770_13715</name>
</gene>
<evidence type="ECO:0000256" key="2">
    <source>
        <dbReference type="ARBA" id="ARBA00022729"/>
    </source>
</evidence>
<proteinExistence type="predicted"/>
<dbReference type="RefSeq" id="WP_167187742.1">
    <property type="nucleotide sequence ID" value="NZ_JAAONZ010000010.1"/>
</dbReference>
<keyword evidence="2" id="KW-0732">Signal</keyword>
<dbReference type="Pfam" id="PF09375">
    <property type="entry name" value="Peptidase_M75"/>
    <property type="match status" value="1"/>
</dbReference>
<feature type="domain" description="Imelysin-like" evidence="4">
    <location>
        <begin position="71"/>
        <end position="365"/>
    </location>
</feature>
<comment type="caution">
    <text evidence="5">The sequence shown here is derived from an EMBL/GenBank/DDBJ whole genome shotgun (WGS) entry which is preliminary data.</text>
</comment>
<protein>
    <recommendedName>
        <fullName evidence="4">Imelysin-like domain-containing protein</fullName>
    </recommendedName>
</protein>
<dbReference type="GO" id="GO:0030313">
    <property type="term" value="C:cell envelope"/>
    <property type="evidence" value="ECO:0007669"/>
    <property type="project" value="UniProtKB-SubCell"/>
</dbReference>
<sequence length="430" mass="47222">MARSRPRLTLRQLSGPLLTTCLLSVLLSGCDPSGTPENPTPTNPAGSLAEAPPGMAISTEHTWELARGLHRKAREESLKLQQAVDHLIEAPTGEHLKAAQTQWFSTHQQLQKVMPLLTFGRTAPESFRQLEQARWQLDAWPIEPGYLDYVAEYSFSGIVNDISLPLSAEALQQQHGLTSEADISLGLHAMAYLLWGEQQQRPISDYRAQPLTEEQRQNGLTDADRPAVRRATLLRLQASALVEEMESLGYKLSHPASAINTLYSALPPRQQVKLWGNSIVTLLNQELNPQLLADEQSPADAPLEATPLAAPTAEERTASEQAVAQQEAGPPFPHNTFSGAEAQSLIATLNGLEKLLLDHDAGAQPLAYWMQPDRDVESLKTALQNCRSVLMTLEPRWGEMTPEESLQLHERARALIDWFPAATSGSQSGG</sequence>
<dbReference type="PROSITE" id="PS51257">
    <property type="entry name" value="PROKAR_LIPOPROTEIN"/>
    <property type="match status" value="1"/>
</dbReference>